<accession>A0ABQ8XQJ6</accession>
<organism evidence="1 2">
    <name type="scientific">Anaeramoeba flamelloides</name>
    <dbReference type="NCBI Taxonomy" id="1746091"/>
    <lineage>
        <taxon>Eukaryota</taxon>
        <taxon>Metamonada</taxon>
        <taxon>Anaeramoebidae</taxon>
        <taxon>Anaeramoeba</taxon>
    </lineage>
</organism>
<keyword evidence="2" id="KW-1185">Reference proteome</keyword>
<dbReference type="EMBL" id="JAOAOG010000266">
    <property type="protein sequence ID" value="KAJ6234881.1"/>
    <property type="molecule type" value="Genomic_DNA"/>
</dbReference>
<sequence length="169" mass="19136">MDFIFVYRTTTGPYNKVRKVGLEVSKIVDEKSNFKYDMTSSLYYNNPHQHIKPEGLLSAHGVLIPKVKDSFAILKFCKTNGLKSYKIKEADVVEGYFPIDRPLAMFVAARTKMVGFMKKAAPLGGKEALMECCTGKPGKKGSNLYYVVPKEIKGIWDVKNCLREIKKEK</sequence>
<reference evidence="1" key="1">
    <citation type="submission" date="2022-08" db="EMBL/GenBank/DDBJ databases">
        <title>Novel sulfate-reducing endosymbionts in the free-living metamonad Anaeramoeba.</title>
        <authorList>
            <person name="Jerlstrom-Hultqvist J."/>
            <person name="Cepicka I."/>
            <person name="Gallot-Lavallee L."/>
            <person name="Salas-Leiva D."/>
            <person name="Curtis B.A."/>
            <person name="Zahonova K."/>
            <person name="Pipaliya S."/>
            <person name="Dacks J."/>
            <person name="Roger A.J."/>
        </authorList>
    </citation>
    <scope>NUCLEOTIDE SEQUENCE</scope>
    <source>
        <strain evidence="1">Schooner1</strain>
    </source>
</reference>
<dbReference type="Proteomes" id="UP001150062">
    <property type="component" value="Unassembled WGS sequence"/>
</dbReference>
<protein>
    <submittedName>
        <fullName evidence="1">Uncharacterized protein</fullName>
    </submittedName>
</protein>
<evidence type="ECO:0000313" key="1">
    <source>
        <dbReference type="EMBL" id="KAJ6234881.1"/>
    </source>
</evidence>
<gene>
    <name evidence="1" type="ORF">M0813_28858</name>
</gene>
<proteinExistence type="predicted"/>
<comment type="caution">
    <text evidence="1">The sequence shown here is derived from an EMBL/GenBank/DDBJ whole genome shotgun (WGS) entry which is preliminary data.</text>
</comment>
<evidence type="ECO:0000313" key="2">
    <source>
        <dbReference type="Proteomes" id="UP001150062"/>
    </source>
</evidence>
<name>A0ABQ8XQJ6_9EUKA</name>